<feature type="compositionally biased region" description="Basic and acidic residues" evidence="3">
    <location>
        <begin position="56"/>
        <end position="69"/>
    </location>
</feature>
<dbReference type="InterPro" id="IPR051911">
    <property type="entry name" value="SDR_oxidoreductase"/>
</dbReference>
<dbReference type="Pfam" id="PF00106">
    <property type="entry name" value="adh_short"/>
    <property type="match status" value="1"/>
</dbReference>
<evidence type="ECO:0000313" key="4">
    <source>
        <dbReference type="EMBL" id="RPB16209.1"/>
    </source>
</evidence>
<evidence type="ECO:0000256" key="3">
    <source>
        <dbReference type="SAM" id="MobiDB-lite"/>
    </source>
</evidence>
<dbReference type="PANTHER" id="PTHR43976">
    <property type="entry name" value="SHORT CHAIN DEHYDROGENASE"/>
    <property type="match status" value="1"/>
</dbReference>
<dbReference type="InterPro" id="IPR002347">
    <property type="entry name" value="SDR_fam"/>
</dbReference>
<dbReference type="AlphaFoldDB" id="A0A3N4L3X4"/>
<name>A0A3N4L3X4_9PEZI</name>
<protein>
    <submittedName>
        <fullName evidence="4">NAD(P)-binding protein</fullName>
    </submittedName>
</protein>
<dbReference type="PRINTS" id="PR00081">
    <property type="entry name" value="GDHRDH"/>
</dbReference>
<dbReference type="InParanoid" id="A0A3N4L3X4"/>
<dbReference type="Gene3D" id="3.40.50.720">
    <property type="entry name" value="NAD(P)-binding Rossmann-like Domain"/>
    <property type="match status" value="1"/>
</dbReference>
<organism evidence="4 5">
    <name type="scientific">Morchella conica CCBAS932</name>
    <dbReference type="NCBI Taxonomy" id="1392247"/>
    <lineage>
        <taxon>Eukaryota</taxon>
        <taxon>Fungi</taxon>
        <taxon>Dikarya</taxon>
        <taxon>Ascomycota</taxon>
        <taxon>Pezizomycotina</taxon>
        <taxon>Pezizomycetes</taxon>
        <taxon>Pezizales</taxon>
        <taxon>Morchellaceae</taxon>
        <taxon>Morchella</taxon>
    </lineage>
</organism>
<feature type="region of interest" description="Disordered" evidence="3">
    <location>
        <begin position="56"/>
        <end position="75"/>
    </location>
</feature>
<evidence type="ECO:0000313" key="5">
    <source>
        <dbReference type="Proteomes" id="UP000277580"/>
    </source>
</evidence>
<keyword evidence="5" id="KW-1185">Reference proteome</keyword>
<dbReference type="SUPFAM" id="SSF51735">
    <property type="entry name" value="NAD(P)-binding Rossmann-fold domains"/>
    <property type="match status" value="1"/>
</dbReference>
<gene>
    <name evidence="4" type="ORF">P167DRAFT_532672</name>
</gene>
<dbReference type="GO" id="GO:0016491">
    <property type="term" value="F:oxidoreductase activity"/>
    <property type="evidence" value="ECO:0007669"/>
    <property type="project" value="UniProtKB-KW"/>
</dbReference>
<comment type="similarity">
    <text evidence="1">Belongs to the short-chain dehydrogenases/reductases (SDR) family.</text>
</comment>
<dbReference type="Proteomes" id="UP000277580">
    <property type="component" value="Unassembled WGS sequence"/>
</dbReference>
<evidence type="ECO:0000256" key="2">
    <source>
        <dbReference type="ARBA" id="ARBA00023002"/>
    </source>
</evidence>
<accession>A0A3N4L3X4</accession>
<keyword evidence="2" id="KW-0560">Oxidoreductase</keyword>
<dbReference type="OrthoDB" id="1933717at2759"/>
<dbReference type="EMBL" id="ML119110">
    <property type="protein sequence ID" value="RPB16209.1"/>
    <property type="molecule type" value="Genomic_DNA"/>
</dbReference>
<dbReference type="InterPro" id="IPR036291">
    <property type="entry name" value="NAD(P)-bd_dom_sf"/>
</dbReference>
<reference evidence="4 5" key="1">
    <citation type="journal article" date="2018" name="Nat. Ecol. Evol.">
        <title>Pezizomycetes genomes reveal the molecular basis of ectomycorrhizal truffle lifestyle.</title>
        <authorList>
            <person name="Murat C."/>
            <person name="Payen T."/>
            <person name="Noel B."/>
            <person name="Kuo A."/>
            <person name="Morin E."/>
            <person name="Chen J."/>
            <person name="Kohler A."/>
            <person name="Krizsan K."/>
            <person name="Balestrini R."/>
            <person name="Da Silva C."/>
            <person name="Montanini B."/>
            <person name="Hainaut M."/>
            <person name="Levati E."/>
            <person name="Barry K.W."/>
            <person name="Belfiori B."/>
            <person name="Cichocki N."/>
            <person name="Clum A."/>
            <person name="Dockter R.B."/>
            <person name="Fauchery L."/>
            <person name="Guy J."/>
            <person name="Iotti M."/>
            <person name="Le Tacon F."/>
            <person name="Lindquist E.A."/>
            <person name="Lipzen A."/>
            <person name="Malagnac F."/>
            <person name="Mello A."/>
            <person name="Molinier V."/>
            <person name="Miyauchi S."/>
            <person name="Poulain J."/>
            <person name="Riccioni C."/>
            <person name="Rubini A."/>
            <person name="Sitrit Y."/>
            <person name="Splivallo R."/>
            <person name="Traeger S."/>
            <person name="Wang M."/>
            <person name="Zifcakova L."/>
            <person name="Wipf D."/>
            <person name="Zambonelli A."/>
            <person name="Paolocci F."/>
            <person name="Nowrousian M."/>
            <person name="Ottonello S."/>
            <person name="Baldrian P."/>
            <person name="Spatafora J.W."/>
            <person name="Henrissat B."/>
            <person name="Nagy L.G."/>
            <person name="Aury J.M."/>
            <person name="Wincker P."/>
            <person name="Grigoriev I.V."/>
            <person name="Bonfante P."/>
            <person name="Martin F.M."/>
        </authorList>
    </citation>
    <scope>NUCLEOTIDE SEQUENCE [LARGE SCALE GENOMIC DNA]</scope>
    <source>
        <strain evidence="4 5">CCBAS932</strain>
    </source>
</reference>
<dbReference type="PANTHER" id="PTHR43976:SF16">
    <property type="entry name" value="SHORT-CHAIN DEHYDROGENASE_REDUCTASE FAMILY PROTEIN"/>
    <property type="match status" value="1"/>
</dbReference>
<proteinExistence type="inferred from homology"/>
<sequence>MTDQPQQPQQPDARPETRVWLISSAFGSLGYAVAQEALKLGDYVVAGCKREEIELERRTSAAQDDGSREDSEDEGRSIQYLKRIGGDSCIIVELDTRNVSLCQSALAEAINVWGRIDVILNCDSKTYAGTLEELNPTHILDQFESNFFGPINMMKSALPFLRKQRGGHIVNVTGLTGHMGTPGLSARCASDHALEGFTDALAYEIAPFNIKVSIVQPPLEVNVLLSPLHLQPSAQQAYNDPTHPFRNMTNILSLSPPPEHIMSETVSIILHIAALENPPGRIVVGNEGIEQVKDRVKTVSEELEEFLEASLGADIPKE</sequence>
<dbReference type="STRING" id="1392247.A0A3N4L3X4"/>
<evidence type="ECO:0000256" key="1">
    <source>
        <dbReference type="ARBA" id="ARBA00006484"/>
    </source>
</evidence>